<protein>
    <recommendedName>
        <fullName evidence="4">Serine/threonine-protein phosphatase 2A 55 kDa regulatory subunit B</fullName>
    </recommendedName>
</protein>
<accession>A0A0K0FPK2</accession>
<evidence type="ECO:0000256" key="4">
    <source>
        <dbReference type="RuleBase" id="RU331113"/>
    </source>
</evidence>
<dbReference type="AlphaFoldDB" id="A0A0K0FPK2"/>
<dbReference type="InterPro" id="IPR015943">
    <property type="entry name" value="WD40/YVTN_repeat-like_dom_sf"/>
</dbReference>
<dbReference type="GO" id="GO:0019888">
    <property type="term" value="F:protein phosphatase regulator activity"/>
    <property type="evidence" value="ECO:0007669"/>
    <property type="project" value="InterPro"/>
</dbReference>
<comment type="similarity">
    <text evidence="1 4">Belongs to the phosphatase 2A regulatory subunit B family.</text>
</comment>
<evidence type="ECO:0000256" key="1">
    <source>
        <dbReference type="ARBA" id="ARBA00008259"/>
    </source>
</evidence>
<dbReference type="PIRSF" id="PIRSF037309">
    <property type="entry name" value="PP2A_PR55"/>
    <property type="match status" value="1"/>
</dbReference>
<dbReference type="SUPFAM" id="SSF50978">
    <property type="entry name" value="WD40 repeat-like"/>
    <property type="match status" value="1"/>
</dbReference>
<keyword evidence="5" id="KW-1185">Reference proteome</keyword>
<dbReference type="InterPro" id="IPR000009">
    <property type="entry name" value="PP2A_PR55"/>
</dbReference>
<dbReference type="InterPro" id="IPR036322">
    <property type="entry name" value="WD40_repeat_dom_sf"/>
</dbReference>
<dbReference type="SMART" id="SM00320">
    <property type="entry name" value="WD40"/>
    <property type="match status" value="3"/>
</dbReference>
<dbReference type="STRING" id="75913.A0A0K0FPK2"/>
<dbReference type="Proteomes" id="UP000035680">
    <property type="component" value="Unassembled WGS sequence"/>
</dbReference>
<keyword evidence="2 4" id="KW-0853">WD repeat</keyword>
<keyword evidence="3 4" id="KW-0677">Repeat</keyword>
<sequence>MDHNNLDFVPNFSTRCIKFSSTIKSLKFSEEGDQLAIGEENGNVNVISCDDLVSVKNKNIAEYISTPTISFRGHDQELDYLTSQEVTPGIENIEWLKRCNDSKLFLTSNKKAIKLWRIKESNKCIASGRYNFCRDTKSQLFKGKLNLPKIVPSMPLSRIYKKKTYKRLQHYGINSVSVTQDQKTFLVSDDLRINLYDLEIEDDCLNLVDYKTKLKLDDDFACLIAMKAHTTQSFAFGYVLSNGEIRLADMRDRRNCDISAKVFPKIQPNSLYRQNVASHFDWAYGISFSNNGRYILARDIHTLKVWDINNEKEPLALYYVDENLTTSLHVVKDIDRLVDRLTCTWSGDDSHIITGCFGASFKAINCITSEETLIKADCNTGDGIVDYYSEKREFGGEQDLQCMELDCSEADFESYRIGTVDWNKKRDIIATANMGNLIYYMQGCDDDMDYSYKTAFDSENDVVQNLSKKLDIDDKDDGVISIDSLVSILNGSNISIRDSISTL</sequence>
<name>A0A0K0FPK2_STRVS</name>
<dbReference type="GO" id="GO:0000159">
    <property type="term" value="C:protein phosphatase type 2A complex"/>
    <property type="evidence" value="ECO:0007669"/>
    <property type="project" value="UniProtKB-UniRule"/>
</dbReference>
<organism evidence="5 6">
    <name type="scientific">Strongyloides venezuelensis</name>
    <name type="common">Threadworm</name>
    <dbReference type="NCBI Taxonomy" id="75913"/>
    <lineage>
        <taxon>Eukaryota</taxon>
        <taxon>Metazoa</taxon>
        <taxon>Ecdysozoa</taxon>
        <taxon>Nematoda</taxon>
        <taxon>Chromadorea</taxon>
        <taxon>Rhabditida</taxon>
        <taxon>Tylenchina</taxon>
        <taxon>Panagrolaimomorpha</taxon>
        <taxon>Strongyloidoidea</taxon>
        <taxon>Strongyloididae</taxon>
        <taxon>Strongyloides</taxon>
    </lineage>
</organism>
<reference evidence="6" key="2">
    <citation type="submission" date="2015-08" db="UniProtKB">
        <authorList>
            <consortium name="WormBaseParasite"/>
        </authorList>
    </citation>
    <scope>IDENTIFICATION</scope>
</reference>
<dbReference type="PRINTS" id="PR00600">
    <property type="entry name" value="PP2APR55"/>
</dbReference>
<dbReference type="PANTHER" id="PTHR11871">
    <property type="entry name" value="PROTEIN PHOSPHATASE PP2A REGULATORY SUBUNIT B"/>
    <property type="match status" value="1"/>
</dbReference>
<dbReference type="WBParaSite" id="SVE_1105900.1">
    <property type="protein sequence ID" value="SVE_1105900.1"/>
    <property type="gene ID" value="SVE_1105900"/>
</dbReference>
<reference evidence="5" key="1">
    <citation type="submission" date="2014-07" db="EMBL/GenBank/DDBJ databases">
        <authorList>
            <person name="Martin A.A"/>
            <person name="De Silva N."/>
        </authorList>
    </citation>
    <scope>NUCLEOTIDE SEQUENCE</scope>
</reference>
<evidence type="ECO:0000256" key="3">
    <source>
        <dbReference type="ARBA" id="ARBA00022737"/>
    </source>
</evidence>
<evidence type="ECO:0000313" key="5">
    <source>
        <dbReference type="Proteomes" id="UP000035680"/>
    </source>
</evidence>
<dbReference type="Gene3D" id="2.130.10.10">
    <property type="entry name" value="YVTN repeat-like/Quinoprotein amine dehydrogenase"/>
    <property type="match status" value="2"/>
</dbReference>
<evidence type="ECO:0000313" key="6">
    <source>
        <dbReference type="WBParaSite" id="SVE_1105900.1"/>
    </source>
</evidence>
<dbReference type="InterPro" id="IPR001680">
    <property type="entry name" value="WD40_rpt"/>
</dbReference>
<evidence type="ECO:0000256" key="2">
    <source>
        <dbReference type="ARBA" id="ARBA00022574"/>
    </source>
</evidence>
<proteinExistence type="inferred from homology"/>